<dbReference type="GO" id="GO:0016740">
    <property type="term" value="F:transferase activity"/>
    <property type="evidence" value="ECO:0007669"/>
    <property type="project" value="UniProtKB-KW"/>
</dbReference>
<dbReference type="AlphaFoldDB" id="A0A2P2BN71"/>
<sequence length="91" mass="10171">MDKIHCDNGATSYPKTTLKGGTMLDYINNVGCNVNRGAYSSSYEAENVLYETRELICELFNFDKPKNVVFTPNITTSLNIVIKGLLKKVTM</sequence>
<keyword evidence="3" id="KW-1185">Reference proteome</keyword>
<reference evidence="2 3" key="1">
    <citation type="submission" date="2014-09" db="EMBL/GenBank/DDBJ databases">
        <authorList>
            <person name="Hornung B.V."/>
        </authorList>
    </citation>
    <scope>NUCLEOTIDE SEQUENCE [LARGE SCALE GENOMIC DNA]</scope>
    <source>
        <strain evidence="2 3">FRIFI</strain>
    </source>
</reference>
<evidence type="ECO:0000259" key="1">
    <source>
        <dbReference type="Pfam" id="PF00266"/>
    </source>
</evidence>
<dbReference type="InterPro" id="IPR015421">
    <property type="entry name" value="PyrdxlP-dep_Trfase_major"/>
</dbReference>
<dbReference type="SUPFAM" id="SSF53383">
    <property type="entry name" value="PLP-dependent transferases"/>
    <property type="match status" value="1"/>
</dbReference>
<gene>
    <name evidence="2" type="ORF">FRIFI_0292</name>
</gene>
<name>A0A2P2BN71_9FIRM</name>
<dbReference type="InterPro" id="IPR015424">
    <property type="entry name" value="PyrdxlP-dep_Trfase"/>
</dbReference>
<dbReference type="Pfam" id="PF00266">
    <property type="entry name" value="Aminotran_5"/>
    <property type="match status" value="1"/>
</dbReference>
<keyword evidence="2" id="KW-0808">Transferase</keyword>
<evidence type="ECO:0000313" key="2">
    <source>
        <dbReference type="EMBL" id="CEI71842.1"/>
    </source>
</evidence>
<dbReference type="Gene3D" id="3.90.1150.10">
    <property type="entry name" value="Aspartate Aminotransferase, domain 1"/>
    <property type="match status" value="1"/>
</dbReference>
<dbReference type="KEGG" id="rhom:FRIFI_0292"/>
<dbReference type="Proteomes" id="UP000245695">
    <property type="component" value="Chromosome 1"/>
</dbReference>
<dbReference type="InterPro" id="IPR015422">
    <property type="entry name" value="PyrdxlP-dep_Trfase_small"/>
</dbReference>
<feature type="domain" description="Aminotransferase class V" evidence="1">
    <location>
        <begin position="7"/>
        <end position="88"/>
    </location>
</feature>
<dbReference type="EMBL" id="LN650648">
    <property type="protein sequence ID" value="CEI71842.1"/>
    <property type="molecule type" value="Genomic_DNA"/>
</dbReference>
<evidence type="ECO:0000313" key="3">
    <source>
        <dbReference type="Proteomes" id="UP000245695"/>
    </source>
</evidence>
<dbReference type="Gene3D" id="3.40.640.10">
    <property type="entry name" value="Type I PLP-dependent aspartate aminotransferase-like (Major domain)"/>
    <property type="match status" value="1"/>
</dbReference>
<proteinExistence type="predicted"/>
<organism evidence="2 3">
    <name type="scientific">Romboutsia hominis</name>
    <dbReference type="NCBI Taxonomy" id="1507512"/>
    <lineage>
        <taxon>Bacteria</taxon>
        <taxon>Bacillati</taxon>
        <taxon>Bacillota</taxon>
        <taxon>Clostridia</taxon>
        <taxon>Peptostreptococcales</taxon>
        <taxon>Peptostreptococcaceae</taxon>
        <taxon>Romboutsia</taxon>
    </lineage>
</organism>
<dbReference type="RefSeq" id="WP_330405548.1">
    <property type="nucleotide sequence ID" value="NZ_JAKNTL010000002.1"/>
</dbReference>
<protein>
    <submittedName>
        <fullName evidence="2">Pyridoxal phosphate-dependent transferase</fullName>
    </submittedName>
</protein>
<dbReference type="InterPro" id="IPR000192">
    <property type="entry name" value="Aminotrans_V_dom"/>
</dbReference>
<accession>A0A2P2BN71</accession>